<protein>
    <submittedName>
        <fullName evidence="8">TetR/AcrR family transcriptional regulator</fullName>
    </submittedName>
</protein>
<dbReference type="InterPro" id="IPR041490">
    <property type="entry name" value="KstR2_TetR_C"/>
</dbReference>
<dbReference type="SUPFAM" id="SSF46689">
    <property type="entry name" value="Homeodomain-like"/>
    <property type="match status" value="1"/>
</dbReference>
<sequence length="260" mass="29871">MRRPGCWTSTGRRSTACTPAGRPPRAWSPAAPTSPGPRSDRRWCPAWRRRRPSVPEAPEDAPETPRRRRRREEIYDHAIAIFDAKGYAAASIEEIAETVGVLKGSLYYYIDSKEDLLVRIFDRSDEEFGRLIEETWALDLPAVDRLRDFARRWCLWYLENIERARVYVNDWIHLTGARREHTAQMRREYGRRVQELIDAAVQEVGAEPRVDPELARLYVFSAVNGLPRWYRRDGTAAPEVVAEAYAELIVGTVLHAIGAP</sequence>
<dbReference type="InterPro" id="IPR009057">
    <property type="entry name" value="Homeodomain-like_sf"/>
</dbReference>
<dbReference type="PANTHER" id="PTHR30055">
    <property type="entry name" value="HTH-TYPE TRANSCRIPTIONAL REGULATOR RUTR"/>
    <property type="match status" value="1"/>
</dbReference>
<dbReference type="InterPro" id="IPR036271">
    <property type="entry name" value="Tet_transcr_reg_TetR-rel_C_sf"/>
</dbReference>
<organism evidence="8 9">
    <name type="scientific">Baekduia soli</name>
    <dbReference type="NCBI Taxonomy" id="496014"/>
    <lineage>
        <taxon>Bacteria</taxon>
        <taxon>Bacillati</taxon>
        <taxon>Actinomycetota</taxon>
        <taxon>Thermoleophilia</taxon>
        <taxon>Solirubrobacterales</taxon>
        <taxon>Baekduiaceae</taxon>
        <taxon>Baekduia</taxon>
    </lineage>
</organism>
<gene>
    <name evidence="8" type="ORF">FSW04_23910</name>
</gene>
<evidence type="ECO:0000256" key="4">
    <source>
        <dbReference type="ARBA" id="ARBA00023163"/>
    </source>
</evidence>
<feature type="compositionally biased region" description="Polar residues" evidence="6">
    <location>
        <begin position="7"/>
        <end position="17"/>
    </location>
</feature>
<evidence type="ECO:0000259" key="7">
    <source>
        <dbReference type="PROSITE" id="PS50977"/>
    </source>
</evidence>
<dbReference type="Pfam" id="PF00440">
    <property type="entry name" value="TetR_N"/>
    <property type="match status" value="1"/>
</dbReference>
<keyword evidence="9" id="KW-1185">Reference proteome</keyword>
<keyword evidence="1" id="KW-0678">Repressor</keyword>
<dbReference type="Gene3D" id="1.10.357.10">
    <property type="entry name" value="Tetracycline Repressor, domain 2"/>
    <property type="match status" value="1"/>
</dbReference>
<dbReference type="OrthoDB" id="8701707at2"/>
<dbReference type="InterPro" id="IPR050109">
    <property type="entry name" value="HTH-type_TetR-like_transc_reg"/>
</dbReference>
<feature type="region of interest" description="Disordered" evidence="6">
    <location>
        <begin position="1"/>
        <end position="46"/>
    </location>
</feature>
<dbReference type="AlphaFoldDB" id="A0A5B8UCR3"/>
<proteinExistence type="predicted"/>
<dbReference type="EMBL" id="CP042430">
    <property type="protein sequence ID" value="QEC50886.1"/>
    <property type="molecule type" value="Genomic_DNA"/>
</dbReference>
<dbReference type="Proteomes" id="UP000321805">
    <property type="component" value="Chromosome"/>
</dbReference>
<evidence type="ECO:0000256" key="1">
    <source>
        <dbReference type="ARBA" id="ARBA00022491"/>
    </source>
</evidence>
<accession>A0A5B8UCR3</accession>
<evidence type="ECO:0000313" key="8">
    <source>
        <dbReference type="EMBL" id="QEC50886.1"/>
    </source>
</evidence>
<dbReference type="Pfam" id="PF17932">
    <property type="entry name" value="TetR_C_24"/>
    <property type="match status" value="1"/>
</dbReference>
<dbReference type="SUPFAM" id="SSF48498">
    <property type="entry name" value="Tetracyclin repressor-like, C-terminal domain"/>
    <property type="match status" value="1"/>
</dbReference>
<dbReference type="GO" id="GO:0003700">
    <property type="term" value="F:DNA-binding transcription factor activity"/>
    <property type="evidence" value="ECO:0007669"/>
    <property type="project" value="TreeGrafter"/>
</dbReference>
<evidence type="ECO:0000256" key="2">
    <source>
        <dbReference type="ARBA" id="ARBA00023015"/>
    </source>
</evidence>
<dbReference type="KEGG" id="bsol:FSW04_23910"/>
<feature type="DNA-binding region" description="H-T-H motif" evidence="5">
    <location>
        <begin position="91"/>
        <end position="110"/>
    </location>
</feature>
<evidence type="ECO:0000313" key="9">
    <source>
        <dbReference type="Proteomes" id="UP000321805"/>
    </source>
</evidence>
<evidence type="ECO:0000256" key="3">
    <source>
        <dbReference type="ARBA" id="ARBA00023125"/>
    </source>
</evidence>
<feature type="domain" description="HTH tetR-type" evidence="7">
    <location>
        <begin position="68"/>
        <end position="128"/>
    </location>
</feature>
<dbReference type="GO" id="GO:0000976">
    <property type="term" value="F:transcription cis-regulatory region binding"/>
    <property type="evidence" value="ECO:0007669"/>
    <property type="project" value="TreeGrafter"/>
</dbReference>
<dbReference type="PANTHER" id="PTHR30055:SF175">
    <property type="entry name" value="HTH-TYPE TRANSCRIPTIONAL REPRESSOR KSTR2"/>
    <property type="match status" value="1"/>
</dbReference>
<keyword evidence="3 5" id="KW-0238">DNA-binding</keyword>
<keyword evidence="2" id="KW-0805">Transcription regulation</keyword>
<dbReference type="PROSITE" id="PS50977">
    <property type="entry name" value="HTH_TETR_2"/>
    <property type="match status" value="1"/>
</dbReference>
<reference evidence="8 9" key="1">
    <citation type="journal article" date="2018" name="J. Microbiol.">
        <title>Baekduia soli gen. nov., sp. nov., a novel bacterium isolated from the soil of Baekdu Mountain and proposal of a novel family name, Baekduiaceae fam. nov.</title>
        <authorList>
            <person name="An D.S."/>
            <person name="Siddiqi M.Z."/>
            <person name="Kim K.H."/>
            <person name="Yu H.S."/>
            <person name="Im W.T."/>
        </authorList>
    </citation>
    <scope>NUCLEOTIDE SEQUENCE [LARGE SCALE GENOMIC DNA]</scope>
    <source>
        <strain evidence="8 9">BR7-21</strain>
    </source>
</reference>
<name>A0A5B8UCR3_9ACTN</name>
<evidence type="ECO:0000256" key="5">
    <source>
        <dbReference type="PROSITE-ProRule" id="PRU00335"/>
    </source>
</evidence>
<dbReference type="InterPro" id="IPR001647">
    <property type="entry name" value="HTH_TetR"/>
</dbReference>
<evidence type="ECO:0000256" key="6">
    <source>
        <dbReference type="SAM" id="MobiDB-lite"/>
    </source>
</evidence>
<dbReference type="PRINTS" id="PR00455">
    <property type="entry name" value="HTHTETR"/>
</dbReference>
<keyword evidence="4" id="KW-0804">Transcription</keyword>